<reference evidence="1 2" key="1">
    <citation type="journal article" date="2017" name="Int. J. Syst. Evol. Microbiol.">
        <title>Mucilaginibacterpsychrotolerans sp. nov., isolated from peatlands.</title>
        <authorList>
            <person name="Deng Y."/>
            <person name="Shen L."/>
            <person name="Xu B."/>
            <person name="Liu Y."/>
            <person name="Gu Z."/>
            <person name="Liu H."/>
            <person name="Zhou Y."/>
        </authorList>
    </citation>
    <scope>NUCLEOTIDE SEQUENCE [LARGE SCALE GENOMIC DNA]</scope>
    <source>
        <strain evidence="1 2">NH7-4</strain>
    </source>
</reference>
<dbReference type="OrthoDB" id="770886at2"/>
<comment type="caution">
    <text evidence="1">The sequence shown here is derived from an EMBL/GenBank/DDBJ whole genome shotgun (WGS) entry which is preliminary data.</text>
</comment>
<dbReference type="RefSeq" id="WP_133235794.1">
    <property type="nucleotide sequence ID" value="NZ_SOZE01000038.1"/>
</dbReference>
<accession>A0A4Y8S4F9</accession>
<sequence length="71" mass="8141">MATYIVNPTEEQEKALEAFLEGLDVFYIMHDDNHEELPPHVIAGIKAGEEDFEAGRTISMEEFKKNFRAVK</sequence>
<evidence type="ECO:0000313" key="2">
    <source>
        <dbReference type="Proteomes" id="UP000297540"/>
    </source>
</evidence>
<keyword evidence="2" id="KW-1185">Reference proteome</keyword>
<dbReference type="AlphaFoldDB" id="A0A4Y8S4F9"/>
<dbReference type="Proteomes" id="UP000297540">
    <property type="component" value="Unassembled WGS sequence"/>
</dbReference>
<organism evidence="1 2">
    <name type="scientific">Mucilaginibacter psychrotolerans</name>
    <dbReference type="NCBI Taxonomy" id="1524096"/>
    <lineage>
        <taxon>Bacteria</taxon>
        <taxon>Pseudomonadati</taxon>
        <taxon>Bacteroidota</taxon>
        <taxon>Sphingobacteriia</taxon>
        <taxon>Sphingobacteriales</taxon>
        <taxon>Sphingobacteriaceae</taxon>
        <taxon>Mucilaginibacter</taxon>
    </lineage>
</organism>
<protein>
    <submittedName>
        <fullName evidence="1">Uncharacterized protein</fullName>
    </submittedName>
</protein>
<gene>
    <name evidence="1" type="ORF">E2R66_24075</name>
</gene>
<name>A0A4Y8S4F9_9SPHI</name>
<evidence type="ECO:0000313" key="1">
    <source>
        <dbReference type="EMBL" id="TFF33812.1"/>
    </source>
</evidence>
<proteinExistence type="predicted"/>
<dbReference type="EMBL" id="SOZE01000038">
    <property type="protein sequence ID" value="TFF33812.1"/>
    <property type="molecule type" value="Genomic_DNA"/>
</dbReference>